<proteinExistence type="predicted"/>
<reference evidence="1 2" key="1">
    <citation type="submission" date="2019-01" db="EMBL/GenBank/DDBJ databases">
        <title>Intercellular communication is required for trap formation in the nematode-trapping fungus Duddingtonia flagrans.</title>
        <authorList>
            <person name="Youssar L."/>
            <person name="Wernet V."/>
            <person name="Hensel N."/>
            <person name="Hildebrandt H.-G."/>
            <person name="Fischer R."/>
        </authorList>
    </citation>
    <scope>NUCLEOTIDE SEQUENCE [LARGE SCALE GENOMIC DNA]</scope>
    <source>
        <strain evidence="1 2">CBS H-5679</strain>
    </source>
</reference>
<dbReference type="Proteomes" id="UP000283090">
    <property type="component" value="Unassembled WGS sequence"/>
</dbReference>
<dbReference type="OrthoDB" id="5428696at2759"/>
<sequence>MGWAGRGGKGALTGSREEFFAFRKAADLLIEKACDFAPNEASSFADFFVLVPFQSVQELLTGWYEVGEAAFTNTANGITNSGVREDCRKMNLTRNPLAFFPTDQRVIGKGGKGTFEGVQPGEFFASNTYLRYHQLYETNPSTFIQVVRRPPSQSAHAQSVEFLQLLQLFHLPHPPQLPELILRRIPRRTLRPTPNRILSQPTRPKSSPMRIPISALLAEPSANRRGCSRFRFIP</sequence>
<name>A0A436ZV81_ARTFL</name>
<evidence type="ECO:0000313" key="1">
    <source>
        <dbReference type="EMBL" id="RVD82839.1"/>
    </source>
</evidence>
<organism evidence="1 2">
    <name type="scientific">Arthrobotrys flagrans</name>
    <name type="common">Nematode-trapping fungus</name>
    <name type="synonym">Trichothecium flagrans</name>
    <dbReference type="NCBI Taxonomy" id="97331"/>
    <lineage>
        <taxon>Eukaryota</taxon>
        <taxon>Fungi</taxon>
        <taxon>Dikarya</taxon>
        <taxon>Ascomycota</taxon>
        <taxon>Pezizomycotina</taxon>
        <taxon>Orbiliomycetes</taxon>
        <taxon>Orbiliales</taxon>
        <taxon>Orbiliaceae</taxon>
        <taxon>Arthrobotrys</taxon>
    </lineage>
</organism>
<dbReference type="RefSeq" id="XP_067488383.1">
    <property type="nucleotide sequence ID" value="XM_067636805.1"/>
</dbReference>
<evidence type="ECO:0000313" key="2">
    <source>
        <dbReference type="Proteomes" id="UP000283090"/>
    </source>
</evidence>
<dbReference type="STRING" id="97331.A0A436ZV81"/>
<accession>A0A436ZV81</accession>
<dbReference type="EMBL" id="SAEB01000009">
    <property type="protein sequence ID" value="RVD82839.1"/>
    <property type="molecule type" value="Genomic_DNA"/>
</dbReference>
<protein>
    <submittedName>
        <fullName evidence="1">Uncharacterized protein</fullName>
    </submittedName>
</protein>
<dbReference type="VEuPathDB" id="FungiDB:DFL_007250"/>
<gene>
    <name evidence="1" type="ORF">DFL_007250</name>
</gene>
<dbReference type="AlphaFoldDB" id="A0A436ZV81"/>
<dbReference type="GeneID" id="93589561"/>
<keyword evidence="2" id="KW-1185">Reference proteome</keyword>
<comment type="caution">
    <text evidence="1">The sequence shown here is derived from an EMBL/GenBank/DDBJ whole genome shotgun (WGS) entry which is preliminary data.</text>
</comment>